<feature type="domain" description="EF-hand" evidence="13">
    <location>
        <begin position="7"/>
        <end position="42"/>
    </location>
</feature>
<feature type="region of interest" description="Disordered" evidence="11">
    <location>
        <begin position="478"/>
        <end position="502"/>
    </location>
</feature>
<evidence type="ECO:0000256" key="9">
    <source>
        <dbReference type="ARBA" id="ARBA00023065"/>
    </source>
</evidence>
<keyword evidence="6" id="KW-0249">Electron transport</keyword>
<keyword evidence="17" id="KW-1185">Reference proteome</keyword>
<evidence type="ECO:0000259" key="13">
    <source>
        <dbReference type="PROSITE" id="PS50222"/>
    </source>
</evidence>
<dbReference type="EMBL" id="JAAMPI010000394">
    <property type="protein sequence ID" value="KAF4631951.1"/>
    <property type="molecule type" value="Genomic_DNA"/>
</dbReference>
<evidence type="ECO:0000259" key="15">
    <source>
        <dbReference type="PROSITE" id="PS51891"/>
    </source>
</evidence>
<keyword evidence="7 12" id="KW-1133">Transmembrane helix</keyword>
<dbReference type="InterPro" id="IPR002048">
    <property type="entry name" value="EF_hand_dom"/>
</dbReference>
<dbReference type="GO" id="GO:0042554">
    <property type="term" value="P:superoxide anion generation"/>
    <property type="evidence" value="ECO:0007669"/>
    <property type="project" value="TreeGrafter"/>
</dbReference>
<dbReference type="Pfam" id="PF04828">
    <property type="entry name" value="GFA"/>
    <property type="match status" value="1"/>
</dbReference>
<comment type="caution">
    <text evidence="16">The sequence shown here is derived from an EMBL/GenBank/DDBJ whole genome shotgun (WGS) entry which is preliminary data.</text>
</comment>
<dbReference type="InterPro" id="IPR013112">
    <property type="entry name" value="FAD-bd_8"/>
</dbReference>
<keyword evidence="5" id="KW-0862">Zinc</keyword>
<evidence type="ECO:0000259" key="14">
    <source>
        <dbReference type="PROSITE" id="PS51384"/>
    </source>
</evidence>
<dbReference type="InterPro" id="IPR006913">
    <property type="entry name" value="CENP-V/GFA"/>
</dbReference>
<feature type="transmembrane region" description="Helical" evidence="12">
    <location>
        <begin position="209"/>
        <end position="228"/>
    </location>
</feature>
<feature type="domain" description="CENP-V/GFA" evidence="15">
    <location>
        <begin position="734"/>
        <end position="846"/>
    </location>
</feature>
<dbReference type="InterPro" id="IPR039261">
    <property type="entry name" value="FNR_nucleotide-bd"/>
</dbReference>
<evidence type="ECO:0000256" key="5">
    <source>
        <dbReference type="ARBA" id="ARBA00022833"/>
    </source>
</evidence>
<dbReference type="InterPro" id="IPR017938">
    <property type="entry name" value="Riboflavin_synthase-like_b-brl"/>
</dbReference>
<feature type="transmembrane region" description="Helical" evidence="12">
    <location>
        <begin position="259"/>
        <end position="281"/>
    </location>
</feature>
<name>A0A8H4RMF2_9HELO</name>
<dbReference type="Gene3D" id="3.90.1590.10">
    <property type="entry name" value="glutathione-dependent formaldehyde- activating enzyme (gfa)"/>
    <property type="match status" value="1"/>
</dbReference>
<dbReference type="SUPFAM" id="SSF52343">
    <property type="entry name" value="Ferredoxin reductase-like, C-terminal NADP-linked domain"/>
    <property type="match status" value="1"/>
</dbReference>
<dbReference type="InterPro" id="IPR013121">
    <property type="entry name" value="Fe_red_NAD-bd_6"/>
</dbReference>
<dbReference type="Gene3D" id="2.40.30.10">
    <property type="entry name" value="Translation factors"/>
    <property type="match status" value="1"/>
</dbReference>
<evidence type="ECO:0000256" key="7">
    <source>
        <dbReference type="ARBA" id="ARBA00022989"/>
    </source>
</evidence>
<dbReference type="InterPro" id="IPR013130">
    <property type="entry name" value="Fe3_Rdtase_TM_dom"/>
</dbReference>
<organism evidence="16 17">
    <name type="scientific">Cudoniella acicularis</name>
    <dbReference type="NCBI Taxonomy" id="354080"/>
    <lineage>
        <taxon>Eukaryota</taxon>
        <taxon>Fungi</taxon>
        <taxon>Dikarya</taxon>
        <taxon>Ascomycota</taxon>
        <taxon>Pezizomycotina</taxon>
        <taxon>Leotiomycetes</taxon>
        <taxon>Helotiales</taxon>
        <taxon>Tricladiaceae</taxon>
        <taxon>Cudoniella</taxon>
    </lineage>
</organism>
<feature type="transmembrane region" description="Helical" evidence="12">
    <location>
        <begin position="128"/>
        <end position="147"/>
    </location>
</feature>
<evidence type="ECO:0000256" key="6">
    <source>
        <dbReference type="ARBA" id="ARBA00022982"/>
    </source>
</evidence>
<sequence length="866" mass="98304">MTSTQYLSEEEIDEFVEDLDRDSDGFIDYDEVEAKLDEVHDEIAPEPKPHNLNHDSTEGAQRHAFLKSVMGTEEQRISRADFSNTVRSWNVPSLDPDKQAEQDHDEYMKSMSWGRRLRAYWSVEGREVMFIALVIALQIAFGTWQLVEYLSNITYRNAFGWGIVFAKTCAGILYPTLFFLILSMSRYLSAVARKSYFFSRLINWDKAQSFHIIISIVALGFGTLHAIGHLTGSFLYSSRPAQRGAAITAVGQARSYRQYVALIPGWSGVAALGLFWIMALLSMPIVRKRSYELFQLGHLLMFLIIGLLCAHGAAGLFQYPMLGFWLAFPTFLVVFERAVRIGYGFHFIPAILEVLDSETVAITVTVPQYRYWKYRAGQYVLITVPKLSLFQWHPFTISTCIGNEMQVHIKTDGNWSSKLRAMAGSSGKQQIKICLDGPFGAPAQRFYEFDNSIILGSGIGVTPFSGILTDLQAREDRQLPDVSPSSSTTWINGEKPRKQSGGKRTFYRQVDFHWIVKDKNHLLWFSDLLNSISKSALTHHSDEIPHLDIRIQTHVTQKRKCISTHVYRYLLEIHRTDTHPESPLTGLLNPTRFGRPDLGKIMNEHYESMLKTLKETGEKGIERTTCPICLKTSRTAAQGAEQRRIRYVPLLHIFLLPDIKLLQPSKSTINTFQESPIGYLVSWGSMFNDPAMEAFPSKCDDGIWAGLEQLGVQNSRAQEEYIFEFQQKEIMSADHGKCHCGEVEWKVKLEDRAHILCHCDTCKTLGGGSYTLNQVVPKENLNITKGSLKTYTYYGDSGKAVICYYCPNCTTHIYHHQTVMGDDKIVVRTILLDQGKSIQPGLEIYGKARLPWVKEVAHTFESVPPM</sequence>
<evidence type="ECO:0000256" key="11">
    <source>
        <dbReference type="SAM" id="MobiDB-lite"/>
    </source>
</evidence>
<feature type="domain" description="FAD-binding FR-type" evidence="14">
    <location>
        <begin position="328"/>
        <end position="445"/>
    </location>
</feature>
<feature type="transmembrane region" description="Helical" evidence="12">
    <location>
        <begin position="159"/>
        <end position="188"/>
    </location>
</feature>
<keyword evidence="3 12" id="KW-0812">Transmembrane</keyword>
<accession>A0A8H4RMF2</accession>
<dbReference type="PROSITE" id="PS50222">
    <property type="entry name" value="EF_HAND_2"/>
    <property type="match status" value="1"/>
</dbReference>
<comment type="similarity">
    <text evidence="2">Belongs to the Gfa family.</text>
</comment>
<dbReference type="Pfam" id="PF08030">
    <property type="entry name" value="NAD_binding_6"/>
    <property type="match status" value="1"/>
</dbReference>
<dbReference type="GO" id="GO:0016846">
    <property type="term" value="F:carbon-sulfur lyase activity"/>
    <property type="evidence" value="ECO:0007669"/>
    <property type="project" value="InterPro"/>
</dbReference>
<evidence type="ECO:0000256" key="4">
    <source>
        <dbReference type="ARBA" id="ARBA00022723"/>
    </source>
</evidence>
<keyword evidence="9" id="KW-0406">Ion transport</keyword>
<dbReference type="AlphaFoldDB" id="A0A8H4RMF2"/>
<evidence type="ECO:0000256" key="1">
    <source>
        <dbReference type="ARBA" id="ARBA00004141"/>
    </source>
</evidence>
<dbReference type="InterPro" id="IPR050369">
    <property type="entry name" value="RBOH/FRE"/>
</dbReference>
<dbReference type="PANTHER" id="PTHR11972">
    <property type="entry name" value="NADPH OXIDASE"/>
    <property type="match status" value="1"/>
</dbReference>
<dbReference type="Pfam" id="PF08022">
    <property type="entry name" value="FAD_binding_8"/>
    <property type="match status" value="1"/>
</dbReference>
<protein>
    <submittedName>
        <fullName evidence="16">Uncharacterized protein</fullName>
    </submittedName>
</protein>
<evidence type="ECO:0000313" key="17">
    <source>
        <dbReference type="Proteomes" id="UP000566819"/>
    </source>
</evidence>
<proteinExistence type="inferred from homology"/>
<keyword evidence="4" id="KW-0479">Metal-binding</keyword>
<evidence type="ECO:0000256" key="12">
    <source>
        <dbReference type="SAM" id="Phobius"/>
    </source>
</evidence>
<dbReference type="OrthoDB" id="167398at2759"/>
<dbReference type="InterPro" id="IPR018247">
    <property type="entry name" value="EF_Hand_1_Ca_BS"/>
</dbReference>
<dbReference type="GO" id="GO:0016175">
    <property type="term" value="F:superoxide-generating NAD(P)H oxidase activity"/>
    <property type="evidence" value="ECO:0007669"/>
    <property type="project" value="TreeGrafter"/>
</dbReference>
<dbReference type="PANTHER" id="PTHR11972:SF153">
    <property type="entry name" value="SUPEROXIDE-GENERATING NADPH OXIDASE HEAVY CHAIN SUBUNIT A"/>
    <property type="match status" value="1"/>
</dbReference>
<dbReference type="GO" id="GO:0006952">
    <property type="term" value="P:defense response"/>
    <property type="evidence" value="ECO:0007669"/>
    <property type="project" value="TreeGrafter"/>
</dbReference>
<reference evidence="16 17" key="1">
    <citation type="submission" date="2020-03" db="EMBL/GenBank/DDBJ databases">
        <title>Draft Genome Sequence of Cudoniella acicularis.</title>
        <authorList>
            <person name="Buettner E."/>
            <person name="Kellner H."/>
        </authorList>
    </citation>
    <scope>NUCLEOTIDE SEQUENCE [LARGE SCALE GENOMIC DNA]</scope>
    <source>
        <strain evidence="16 17">DSM 108380</strain>
    </source>
</reference>
<evidence type="ECO:0000313" key="16">
    <source>
        <dbReference type="EMBL" id="KAF4631951.1"/>
    </source>
</evidence>
<evidence type="ECO:0000256" key="3">
    <source>
        <dbReference type="ARBA" id="ARBA00022692"/>
    </source>
</evidence>
<keyword evidence="10 12" id="KW-0472">Membrane</keyword>
<dbReference type="PROSITE" id="PS51891">
    <property type="entry name" value="CENP_V_GFA"/>
    <property type="match status" value="1"/>
</dbReference>
<dbReference type="SUPFAM" id="SSF63380">
    <property type="entry name" value="Riboflavin synthase domain-like"/>
    <property type="match status" value="1"/>
</dbReference>
<dbReference type="InterPro" id="IPR017927">
    <property type="entry name" value="FAD-bd_FR_type"/>
</dbReference>
<dbReference type="GO" id="GO:0043020">
    <property type="term" value="C:NADPH oxidase complex"/>
    <property type="evidence" value="ECO:0007669"/>
    <property type="project" value="TreeGrafter"/>
</dbReference>
<dbReference type="PROSITE" id="PS51384">
    <property type="entry name" value="FAD_FR"/>
    <property type="match status" value="1"/>
</dbReference>
<dbReference type="Proteomes" id="UP000566819">
    <property type="component" value="Unassembled WGS sequence"/>
</dbReference>
<dbReference type="GO" id="GO:0006811">
    <property type="term" value="P:monoatomic ion transport"/>
    <property type="evidence" value="ECO:0007669"/>
    <property type="project" value="UniProtKB-KW"/>
</dbReference>
<dbReference type="Pfam" id="PF01794">
    <property type="entry name" value="Ferric_reduct"/>
    <property type="match status" value="1"/>
</dbReference>
<dbReference type="CDD" id="cd06186">
    <property type="entry name" value="NOX_Duox_like_FAD_NADP"/>
    <property type="match status" value="1"/>
</dbReference>
<comment type="subcellular location">
    <subcellularLocation>
        <location evidence="1">Membrane</location>
        <topology evidence="1">Multi-pass membrane protein</topology>
    </subcellularLocation>
</comment>
<dbReference type="GO" id="GO:0005509">
    <property type="term" value="F:calcium ion binding"/>
    <property type="evidence" value="ECO:0007669"/>
    <property type="project" value="InterPro"/>
</dbReference>
<evidence type="ECO:0000256" key="8">
    <source>
        <dbReference type="ARBA" id="ARBA00023002"/>
    </source>
</evidence>
<dbReference type="Gene3D" id="3.40.50.80">
    <property type="entry name" value="Nucleotide-binding domain of ferredoxin-NADP reductase (FNR) module"/>
    <property type="match status" value="1"/>
</dbReference>
<keyword evidence="9" id="KW-0813">Transport</keyword>
<feature type="transmembrane region" description="Helical" evidence="12">
    <location>
        <begin position="293"/>
        <end position="313"/>
    </location>
</feature>
<dbReference type="SUPFAM" id="SSF51316">
    <property type="entry name" value="Mss4-like"/>
    <property type="match status" value="1"/>
</dbReference>
<keyword evidence="8" id="KW-0560">Oxidoreductase</keyword>
<dbReference type="InterPro" id="IPR011057">
    <property type="entry name" value="Mss4-like_sf"/>
</dbReference>
<evidence type="ECO:0000256" key="2">
    <source>
        <dbReference type="ARBA" id="ARBA00005495"/>
    </source>
</evidence>
<evidence type="ECO:0000256" key="10">
    <source>
        <dbReference type="ARBA" id="ARBA00023136"/>
    </source>
</evidence>
<gene>
    <name evidence="16" type="ORF">G7Y89_g6177</name>
</gene>
<dbReference type="PROSITE" id="PS00018">
    <property type="entry name" value="EF_HAND_1"/>
    <property type="match status" value="1"/>
</dbReference>